<dbReference type="AlphaFoldDB" id="A0A519BFE8"/>
<feature type="compositionally biased region" description="Low complexity" evidence="1">
    <location>
        <begin position="418"/>
        <end position="441"/>
    </location>
</feature>
<evidence type="ECO:0000313" key="4">
    <source>
        <dbReference type="Proteomes" id="UP000316562"/>
    </source>
</evidence>
<proteinExistence type="predicted"/>
<comment type="caution">
    <text evidence="3">The sequence shown here is derived from an EMBL/GenBank/DDBJ whole genome shotgun (WGS) entry which is preliminary data.</text>
</comment>
<accession>A0A519BFE8</accession>
<feature type="region of interest" description="Disordered" evidence="1">
    <location>
        <begin position="384"/>
        <end position="444"/>
    </location>
</feature>
<feature type="compositionally biased region" description="Low complexity" evidence="1">
    <location>
        <begin position="395"/>
        <end position="411"/>
    </location>
</feature>
<gene>
    <name evidence="3" type="ORF">EVJ46_07255</name>
</gene>
<name>A0A519BFE8_ACIG2</name>
<sequence length="703" mass="81341">MSLIDMDANNCFEKNAEILKKINPVLLEKILAFRKTSGINLEQNTKLTFELLPARTGMPHECCGGSTFKINGITVHSVYDPVAEGKKWAASVIEKYAKKHEKPENIIIFGLGFGYHIKELIKLLENRYGEINPLKISVLEPSIESLNFILSSCDFSELLYNKILLSVPEKDIVFGETDRQLFELISYKNIFKNEYTRIHKIFNINQFFSPSSFRVLIAQPMYGGSSTIGNYIYRAFLNCGYNADIMDFSRFYDGYKYLNEFTQNEDHINSLRQMLSNLMSEALLSAVMNNPPDMVLFMAQSPATERVILRLRSMGIITAYWFVEDFRTLTYWSGIAKHVDYFFTIQKDDFFKELENMGLHNFYYIPLACLPSFHDRIAKNSNNDADIKGADKNYNKNNTANNNYDSVSYNNNDDDTIIDNNDVSNKRNNSNDANDADNNVNKYDDDEKKYGSDVSFAGAGYFNRKNVFAKLTDFNFKIWGNDWIADMPLSLLIQDGGKRFTEEEAVKIYNYSKININLHSSMWHWDINPDGDFLNPRVYEILGCGGFQLVDRRRYLKGIFEDGKDLVVFDSVEDLRKKIRYYLDNEAERSAIAEHGYNTVRKHHTYERRVSEIMNIILLNSYDAIKNKLVSRRENILKLLKETEKEPELHSLIEIFRDKGSVSIAELVDYIRRGKGRLSKTESMILMLWSLKARAAKLDKDHD</sequence>
<reference evidence="3 4" key="1">
    <citation type="journal article" date="2019" name="ISME J.">
        <title>Insights into ecological role of a new deltaproteobacterial order Candidatus Acidulodesulfobacterales by metagenomics and metatranscriptomics.</title>
        <authorList>
            <person name="Tan S."/>
            <person name="Liu J."/>
            <person name="Fang Y."/>
            <person name="Hedlund B.P."/>
            <person name="Lian Z.H."/>
            <person name="Huang L.Y."/>
            <person name="Li J.T."/>
            <person name="Huang L.N."/>
            <person name="Li W.J."/>
            <person name="Jiang H.C."/>
            <person name="Dong H.L."/>
            <person name="Shu W.S."/>
        </authorList>
    </citation>
    <scope>NUCLEOTIDE SEQUENCE [LARGE SCALE GENOMIC DNA]</scope>
    <source>
        <strain evidence="3">AP2</strain>
    </source>
</reference>
<evidence type="ECO:0000256" key="1">
    <source>
        <dbReference type="SAM" id="MobiDB-lite"/>
    </source>
</evidence>
<protein>
    <recommendedName>
        <fullName evidence="2">Spore protein YkvP/CgeB glycosyl transferase-like domain-containing protein</fullName>
    </recommendedName>
</protein>
<organism evidence="3 4">
    <name type="scientific">Acididesulfobacter guangdongensis</name>
    <dbReference type="NCBI Taxonomy" id="2597225"/>
    <lineage>
        <taxon>Bacteria</taxon>
        <taxon>Deltaproteobacteria</taxon>
        <taxon>Candidatus Acidulodesulfobacterales</taxon>
        <taxon>Candidatus Acididesulfobacter</taxon>
    </lineage>
</organism>
<feature type="compositionally biased region" description="Basic and acidic residues" evidence="1">
    <location>
        <begin position="385"/>
        <end position="394"/>
    </location>
</feature>
<feature type="domain" description="Spore protein YkvP/CgeB glycosyl transferase-like" evidence="2">
    <location>
        <begin position="468"/>
        <end position="614"/>
    </location>
</feature>
<evidence type="ECO:0000259" key="2">
    <source>
        <dbReference type="Pfam" id="PF13524"/>
    </source>
</evidence>
<evidence type="ECO:0000313" key="3">
    <source>
        <dbReference type="EMBL" id="RZD15987.1"/>
    </source>
</evidence>
<dbReference type="InterPro" id="IPR055259">
    <property type="entry name" value="YkvP/CgeB_Glyco_trans-like"/>
</dbReference>
<dbReference type="EMBL" id="SGBC01000003">
    <property type="protein sequence ID" value="RZD15987.1"/>
    <property type="molecule type" value="Genomic_DNA"/>
</dbReference>
<dbReference type="Pfam" id="PF13524">
    <property type="entry name" value="Glyco_trans_1_2"/>
    <property type="match status" value="1"/>
</dbReference>
<dbReference type="SUPFAM" id="SSF53756">
    <property type="entry name" value="UDP-Glycosyltransferase/glycogen phosphorylase"/>
    <property type="match status" value="1"/>
</dbReference>
<dbReference type="Proteomes" id="UP000316562">
    <property type="component" value="Unassembled WGS sequence"/>
</dbReference>